<feature type="domain" description="AprE-like beta-barrel" evidence="12">
    <location>
        <begin position="353"/>
        <end position="441"/>
    </location>
</feature>
<keyword evidence="6 9" id="KW-0812">Transmembrane</keyword>
<sequence>MSKSGYNKLTPNELDYVDDKTAALLLNTPNSARVMLWVMVLFFVLAILWASWAEIDKVTVGQGKVVPSSQVQVVQNLEGGLVKEILVREGQMVEKGQQLLLIDDTRFRSDYREREQQVANLTASVLQLSASITSVELNQDFDESNWQNSVLLNFNKLAFPPILQETQPNLVARQRAEYRQDLNNLRNQLSLLDQQVKQKQQDLVEIQARVRNLRESYRFANKELEITRPLAEEGVVPRIELLKLQRQVNDTRREMTSSELKVPVLKSAIREAMLSRIDAAQKFRSEQQEKLNQAQDKLSSLTESTVGLEDRVNRTVVTSPVTGTVKTLNVNTVGGVIQPGMDIVEIVPSEDTLLVEAKIAPQDIAFLRPDLHTIVKFSAYDFTKYGGLEGTLEHISADTTTDEEGNSYYLVRIRTKETSLDKDNSLPIIPGMTASVDIITGKRTILEYLLKPILSAQNNALKE</sequence>
<keyword evidence="4 9" id="KW-1003">Cell membrane</keyword>
<dbReference type="PRINTS" id="PR01490">
    <property type="entry name" value="RTXTOXIND"/>
</dbReference>
<dbReference type="InterPro" id="IPR058781">
    <property type="entry name" value="HH_AprE-like"/>
</dbReference>
<feature type="coiled-coil region" evidence="10">
    <location>
        <begin position="175"/>
        <end position="311"/>
    </location>
</feature>
<dbReference type="InterPro" id="IPR058982">
    <property type="entry name" value="Beta-barrel_AprE"/>
</dbReference>
<keyword evidence="7 9" id="KW-1133">Transmembrane helix</keyword>
<evidence type="ECO:0000256" key="4">
    <source>
        <dbReference type="ARBA" id="ARBA00022475"/>
    </source>
</evidence>
<keyword evidence="3 9" id="KW-0813">Transport</keyword>
<dbReference type="InterPro" id="IPR010129">
    <property type="entry name" value="T1SS_HlyD"/>
</dbReference>
<dbReference type="Pfam" id="PF26002">
    <property type="entry name" value="Beta-barrel_AprE"/>
    <property type="match status" value="1"/>
</dbReference>
<comment type="caution">
    <text evidence="13">The sequence shown here is derived from an EMBL/GenBank/DDBJ whole genome shotgun (WGS) entry which is preliminary data.</text>
</comment>
<dbReference type="Proteomes" id="UP001569151">
    <property type="component" value="Unassembled WGS sequence"/>
</dbReference>
<dbReference type="PROSITE" id="PS00543">
    <property type="entry name" value="HLYD_FAMILY"/>
    <property type="match status" value="1"/>
</dbReference>
<evidence type="ECO:0000256" key="6">
    <source>
        <dbReference type="ARBA" id="ARBA00022692"/>
    </source>
</evidence>
<evidence type="ECO:0000313" key="14">
    <source>
        <dbReference type="Proteomes" id="UP001569151"/>
    </source>
</evidence>
<evidence type="ECO:0000256" key="8">
    <source>
        <dbReference type="ARBA" id="ARBA00023136"/>
    </source>
</evidence>
<dbReference type="InterPro" id="IPR006144">
    <property type="entry name" value="Secretion_HlyD_CS"/>
</dbReference>
<dbReference type="SUPFAM" id="SSF56954">
    <property type="entry name" value="Outer membrane efflux proteins (OEP)"/>
    <property type="match status" value="1"/>
</dbReference>
<evidence type="ECO:0000256" key="3">
    <source>
        <dbReference type="ARBA" id="ARBA00022448"/>
    </source>
</evidence>
<reference evidence="13 14" key="1">
    <citation type="submission" date="2024-06" db="EMBL/GenBank/DDBJ databases">
        <authorList>
            <person name="Steensen K."/>
            <person name="Seneca J."/>
            <person name="Bartlau N."/>
            <person name="Yu A.X."/>
            <person name="Polz M.F."/>
        </authorList>
    </citation>
    <scope>NUCLEOTIDE SEQUENCE [LARGE SCALE GENOMIC DNA]</scope>
    <source>
        <strain evidence="13 14">1F146</strain>
    </source>
</reference>
<keyword evidence="14" id="KW-1185">Reference proteome</keyword>
<gene>
    <name evidence="13" type="ORF">ACED39_03225</name>
</gene>
<dbReference type="PANTHER" id="PTHR30386">
    <property type="entry name" value="MEMBRANE FUSION SUBUNIT OF EMRAB-TOLC MULTIDRUG EFFLUX PUMP"/>
    <property type="match status" value="1"/>
</dbReference>
<keyword evidence="10" id="KW-0175">Coiled coil</keyword>
<comment type="similarity">
    <text evidence="2 9">Belongs to the membrane fusion protein (MFP) (TC 8.A.1) family.</text>
</comment>
<dbReference type="NCBIfam" id="TIGR01843">
    <property type="entry name" value="type_I_hlyD"/>
    <property type="match status" value="1"/>
</dbReference>
<keyword evidence="8 9" id="KW-0472">Membrane</keyword>
<evidence type="ECO:0000256" key="5">
    <source>
        <dbReference type="ARBA" id="ARBA00022519"/>
    </source>
</evidence>
<evidence type="ECO:0000256" key="7">
    <source>
        <dbReference type="ARBA" id="ARBA00022989"/>
    </source>
</evidence>
<evidence type="ECO:0000259" key="12">
    <source>
        <dbReference type="Pfam" id="PF26002"/>
    </source>
</evidence>
<dbReference type="RefSeq" id="WP_371717441.1">
    <property type="nucleotide sequence ID" value="NZ_JBGOOF010000002.1"/>
</dbReference>
<dbReference type="Pfam" id="PF25994">
    <property type="entry name" value="HH_AprE"/>
    <property type="match status" value="1"/>
</dbReference>
<organism evidence="13 14">
    <name type="scientific">Vibrio bivalvicida</name>
    <dbReference type="NCBI Taxonomy" id="1276888"/>
    <lineage>
        <taxon>Bacteria</taxon>
        <taxon>Pseudomonadati</taxon>
        <taxon>Pseudomonadota</taxon>
        <taxon>Gammaproteobacteria</taxon>
        <taxon>Vibrionales</taxon>
        <taxon>Vibrionaceae</taxon>
        <taxon>Vibrio</taxon>
        <taxon>Vibrio oreintalis group</taxon>
    </lineage>
</organism>
<feature type="domain" description="AprE-like long alpha-helical hairpin" evidence="11">
    <location>
        <begin position="156"/>
        <end position="310"/>
    </location>
</feature>
<protein>
    <recommendedName>
        <fullName evidence="9">Membrane fusion protein (MFP) family protein</fullName>
    </recommendedName>
</protein>
<dbReference type="Gene3D" id="2.40.50.100">
    <property type="match status" value="1"/>
</dbReference>
<feature type="transmembrane region" description="Helical" evidence="9">
    <location>
        <begin position="34"/>
        <end position="52"/>
    </location>
</feature>
<evidence type="ECO:0000256" key="1">
    <source>
        <dbReference type="ARBA" id="ARBA00004377"/>
    </source>
</evidence>
<name>A0ABV4ME32_9VIBR</name>
<dbReference type="Gene3D" id="2.40.30.170">
    <property type="match status" value="1"/>
</dbReference>
<evidence type="ECO:0000313" key="13">
    <source>
        <dbReference type="EMBL" id="MEZ8207784.1"/>
    </source>
</evidence>
<evidence type="ECO:0000256" key="9">
    <source>
        <dbReference type="RuleBase" id="RU365093"/>
    </source>
</evidence>
<dbReference type="PANTHER" id="PTHR30386:SF26">
    <property type="entry name" value="TRANSPORT PROTEIN COMB"/>
    <property type="match status" value="1"/>
</dbReference>
<dbReference type="Gene3D" id="1.10.287.470">
    <property type="entry name" value="Helix hairpin bin"/>
    <property type="match status" value="1"/>
</dbReference>
<dbReference type="InterPro" id="IPR050739">
    <property type="entry name" value="MFP"/>
</dbReference>
<accession>A0ABV4ME32</accession>
<evidence type="ECO:0000256" key="2">
    <source>
        <dbReference type="ARBA" id="ARBA00009477"/>
    </source>
</evidence>
<evidence type="ECO:0000259" key="11">
    <source>
        <dbReference type="Pfam" id="PF25994"/>
    </source>
</evidence>
<keyword evidence="5 9" id="KW-0997">Cell inner membrane</keyword>
<evidence type="ECO:0000256" key="10">
    <source>
        <dbReference type="SAM" id="Coils"/>
    </source>
</evidence>
<comment type="subcellular location">
    <subcellularLocation>
        <location evidence="1 9">Cell inner membrane</location>
        <topology evidence="1 9">Single-pass membrane protein</topology>
    </subcellularLocation>
</comment>
<dbReference type="EMBL" id="JBGOOS010000002">
    <property type="protein sequence ID" value="MEZ8207784.1"/>
    <property type="molecule type" value="Genomic_DNA"/>
</dbReference>
<proteinExistence type="inferred from homology"/>
<dbReference type="Gene3D" id="1.20.1600.10">
    <property type="entry name" value="Outer membrane efflux proteins (OEP)"/>
    <property type="match status" value="1"/>
</dbReference>